<name>A0A8C9USQ6_SPEDA</name>
<feature type="chain" id="PRO_5034475954" description="Secreted and transmembrane protein 1" evidence="1">
    <location>
        <begin position="34"/>
        <end position="204"/>
    </location>
</feature>
<protein>
    <recommendedName>
        <fullName evidence="4">Secreted and transmembrane protein 1</fullName>
    </recommendedName>
</protein>
<dbReference type="GO" id="GO:0006955">
    <property type="term" value="P:immune response"/>
    <property type="evidence" value="ECO:0007669"/>
    <property type="project" value="InterPro"/>
</dbReference>
<dbReference type="GO" id="GO:0005125">
    <property type="term" value="F:cytokine activity"/>
    <property type="evidence" value="ECO:0007669"/>
    <property type="project" value="InterPro"/>
</dbReference>
<reference evidence="2" key="2">
    <citation type="submission" date="2025-09" db="UniProtKB">
        <authorList>
            <consortium name="Ensembl"/>
        </authorList>
    </citation>
    <scope>IDENTIFICATION</scope>
</reference>
<organism evidence="2 3">
    <name type="scientific">Spermophilus dauricus</name>
    <name type="common">Daurian ground squirrel</name>
    <dbReference type="NCBI Taxonomy" id="99837"/>
    <lineage>
        <taxon>Eukaryota</taxon>
        <taxon>Metazoa</taxon>
        <taxon>Chordata</taxon>
        <taxon>Craniata</taxon>
        <taxon>Vertebrata</taxon>
        <taxon>Euteleostomi</taxon>
        <taxon>Mammalia</taxon>
        <taxon>Eutheria</taxon>
        <taxon>Euarchontoglires</taxon>
        <taxon>Glires</taxon>
        <taxon>Rodentia</taxon>
        <taxon>Sciuromorpha</taxon>
        <taxon>Sciuridae</taxon>
        <taxon>Xerinae</taxon>
        <taxon>Marmotini</taxon>
        <taxon>Spermophilus</taxon>
    </lineage>
</organism>
<evidence type="ECO:0008006" key="4">
    <source>
        <dbReference type="Google" id="ProtNLM"/>
    </source>
</evidence>
<proteinExistence type="predicted"/>
<reference evidence="2" key="1">
    <citation type="submission" date="2025-08" db="UniProtKB">
        <authorList>
            <consortium name="Ensembl"/>
        </authorList>
    </citation>
    <scope>IDENTIFICATION</scope>
</reference>
<dbReference type="PANTHER" id="PTHR15123">
    <property type="entry name" value="SECRETED AND TRANSMEMBRANE PROTEIN 1"/>
    <property type="match status" value="1"/>
</dbReference>
<keyword evidence="3" id="KW-1185">Reference proteome</keyword>
<evidence type="ECO:0000256" key="1">
    <source>
        <dbReference type="SAM" id="SignalP"/>
    </source>
</evidence>
<keyword evidence="1" id="KW-0732">Signal</keyword>
<dbReference type="PANTHER" id="PTHR15123:SF5">
    <property type="entry name" value="SECRETED AND TRANSMEMBRANE PROTEIN 1"/>
    <property type="match status" value="1"/>
</dbReference>
<dbReference type="AlphaFoldDB" id="A0A8C9USQ6"/>
<dbReference type="Ensembl" id="ENSSDAT00000022446.1">
    <property type="protein sequence ID" value="ENSSDAP00000019633.1"/>
    <property type="gene ID" value="ENSSDAG00000017885.1"/>
</dbReference>
<evidence type="ECO:0000313" key="3">
    <source>
        <dbReference type="Proteomes" id="UP000694422"/>
    </source>
</evidence>
<evidence type="ECO:0000313" key="2">
    <source>
        <dbReference type="Ensembl" id="ENSSDAP00000019633.1"/>
    </source>
</evidence>
<accession>A0A8C9USQ6</accession>
<dbReference type="InterPro" id="IPR033231">
    <property type="entry name" value="SECTM1"/>
</dbReference>
<dbReference type="GO" id="GO:0016020">
    <property type="term" value="C:membrane"/>
    <property type="evidence" value="ECO:0007669"/>
    <property type="project" value="TreeGrafter"/>
</dbReference>
<feature type="signal peptide" evidence="1">
    <location>
        <begin position="1"/>
        <end position="33"/>
    </location>
</feature>
<sequence length="204" mass="22378">MRTWPSESPRRIPQPCVPSMLGILLLLVASLSAQNSSWDSPSCTEGVVCVPRGQPAVMACNISNAFSRISIRLSAHGKTVTIFEERPPGLFPRDGWKLQVHGGQAQLVIAAAQDAHAGKYEWHLRGLQRTNRATRVGWAGRRRWGHLCGQGVSEWCVEGPAVQVTLPTCPSQALRARSQAQRGCEPGPGPRPSPWWGRWLLSFS</sequence>
<dbReference type="Proteomes" id="UP000694422">
    <property type="component" value="Unplaced"/>
</dbReference>